<dbReference type="InterPro" id="IPR036875">
    <property type="entry name" value="Znf_CCHC_sf"/>
</dbReference>
<dbReference type="PROSITE" id="PS50158">
    <property type="entry name" value="ZF_CCHC"/>
    <property type="match status" value="1"/>
</dbReference>
<proteinExistence type="predicted"/>
<dbReference type="WBParaSite" id="Minc3s07937g41715">
    <property type="protein sequence ID" value="Minc3s07937g41715"/>
    <property type="gene ID" value="Minc3s07937g41715"/>
</dbReference>
<evidence type="ECO:0000313" key="5">
    <source>
        <dbReference type="WBParaSite" id="Minc3s07937g41715"/>
    </source>
</evidence>
<dbReference type="GO" id="GO:0008270">
    <property type="term" value="F:zinc ion binding"/>
    <property type="evidence" value="ECO:0007669"/>
    <property type="project" value="UniProtKB-KW"/>
</dbReference>
<keyword evidence="4" id="KW-1185">Reference proteome</keyword>
<evidence type="ECO:0000313" key="4">
    <source>
        <dbReference type="Proteomes" id="UP000887563"/>
    </source>
</evidence>
<keyword evidence="1" id="KW-0479">Metal-binding</keyword>
<dbReference type="PANTHER" id="PTHR47331:SF1">
    <property type="entry name" value="GAG-LIKE PROTEIN"/>
    <property type="match status" value="1"/>
</dbReference>
<name>A0A914NMC5_MELIC</name>
<dbReference type="SMART" id="SM00343">
    <property type="entry name" value="ZnF_C2HC"/>
    <property type="match status" value="2"/>
</dbReference>
<evidence type="ECO:0000256" key="1">
    <source>
        <dbReference type="PROSITE-ProRule" id="PRU00047"/>
    </source>
</evidence>
<dbReference type="Gene3D" id="4.10.60.10">
    <property type="entry name" value="Zinc finger, CCHC-type"/>
    <property type="match status" value="1"/>
</dbReference>
<dbReference type="Proteomes" id="UP000887563">
    <property type="component" value="Unplaced"/>
</dbReference>
<organism evidence="4 5">
    <name type="scientific">Meloidogyne incognita</name>
    <name type="common">Southern root-knot nematode worm</name>
    <name type="synonym">Oxyuris incognita</name>
    <dbReference type="NCBI Taxonomy" id="6306"/>
    <lineage>
        <taxon>Eukaryota</taxon>
        <taxon>Metazoa</taxon>
        <taxon>Ecdysozoa</taxon>
        <taxon>Nematoda</taxon>
        <taxon>Chromadorea</taxon>
        <taxon>Rhabditida</taxon>
        <taxon>Tylenchina</taxon>
        <taxon>Tylenchomorpha</taxon>
        <taxon>Tylenchoidea</taxon>
        <taxon>Meloidogynidae</taxon>
        <taxon>Meloidogyninae</taxon>
        <taxon>Meloidogyne</taxon>
        <taxon>Meloidogyne incognita group</taxon>
    </lineage>
</organism>
<keyword evidence="1" id="KW-0862">Zinc</keyword>
<protein>
    <submittedName>
        <fullName evidence="5">CCHC-type domain-containing protein</fullName>
    </submittedName>
</protein>
<keyword evidence="1" id="KW-0863">Zinc-finger</keyword>
<feature type="compositionally biased region" description="Basic and acidic residues" evidence="2">
    <location>
        <begin position="356"/>
        <end position="371"/>
    </location>
</feature>
<dbReference type="PANTHER" id="PTHR47331">
    <property type="entry name" value="PHD-TYPE DOMAIN-CONTAINING PROTEIN"/>
    <property type="match status" value="1"/>
</dbReference>
<evidence type="ECO:0000256" key="2">
    <source>
        <dbReference type="SAM" id="MobiDB-lite"/>
    </source>
</evidence>
<feature type="domain" description="CCHC-type" evidence="3">
    <location>
        <begin position="412"/>
        <end position="425"/>
    </location>
</feature>
<dbReference type="SUPFAM" id="SSF57756">
    <property type="entry name" value="Retrovirus zinc finger-like domains"/>
    <property type="match status" value="1"/>
</dbReference>
<dbReference type="GO" id="GO:0019899">
    <property type="term" value="F:enzyme binding"/>
    <property type="evidence" value="ECO:0007669"/>
    <property type="project" value="UniProtKB-ARBA"/>
</dbReference>
<dbReference type="InterPro" id="IPR001878">
    <property type="entry name" value="Znf_CCHC"/>
</dbReference>
<dbReference type="GO" id="GO:0003676">
    <property type="term" value="F:nucleic acid binding"/>
    <property type="evidence" value="ECO:0007669"/>
    <property type="project" value="InterPro"/>
</dbReference>
<sequence length="855" mass="98540">MSVFTILQVEILAGNLKGVLEREIPAALGPNATENQLRRQLYWTTDTITELEENIAELKEVCSNSKDDCQKLSVKEKELKENQFHQKLVELGVSAMIVATKPKLELWHKFRVQLAQRLDVQLDFTEIPRAAPNTSQHMIRLETNKLQRPPIQLRRFDGRIENWCAFWETYRVLIHEESTLGHVEKFNILESILDNEAKDLIEGLQMTNEGYNTAIDLLLSRFGNDKKLIRSLNHELLNLPTSETFEEDERLHLKIEKFCRQLKSLKQNIDDAPYFMTLEGKVSSKVLGKYLTIKDAEDRDDWNTAKFRNALGRAIDQIRNKLEIKQKPNPVFKDRIEEPIMNFAVNYSNKATTKRFSHERVERPRGREKGRLNRSKTKWPCQFCDGPHPQVECSSLRTAEERRDRASEKGLCFKCLKKGHFANDCYIPKRRCLYCGKAHHHSALCERKFGEAEERQEQNKGVSAAATQKEIVGALKSVETDHYDRPLEVSGDRLDNPGVRTEKVSQKIFKGGGIYDETNTSSVWSVPTSKKSNTEIEERINDGNKKKLCSDLLSKERLEIESELNKEIKIDKGEINLNKVVSNQKLEHGKTKEMISPLGEEWKASDSKRKTRVSTQPIINRRPLVARSPIVVIGDNKALELRKILRKENIRGMVFKPISWDSNLFTREIQLTKSVDTLVVWTQSINKGLFEVLKKASEYKKILKKIVWIKPFEGLEIHGLTNVTSFKEREHLHSILSNLNKSGTPLVSVRNKDLGKKNLTEASVTEPKSSFVSNSNKYRFREFYPRKNFAELKEPCNKLCVGATARQLKLTLKNMVDKNWHSRICAQRPRMQRTKEGCPEPIFPKVGGCRSSTFY</sequence>
<evidence type="ECO:0000259" key="3">
    <source>
        <dbReference type="PROSITE" id="PS50158"/>
    </source>
</evidence>
<dbReference type="AlphaFoldDB" id="A0A914NMC5"/>
<reference evidence="5" key="1">
    <citation type="submission" date="2022-11" db="UniProtKB">
        <authorList>
            <consortium name="WormBaseParasite"/>
        </authorList>
    </citation>
    <scope>IDENTIFICATION</scope>
</reference>
<dbReference type="InterPro" id="IPR005312">
    <property type="entry name" value="DUF1759"/>
</dbReference>
<dbReference type="Pfam" id="PF03564">
    <property type="entry name" value="DUF1759"/>
    <property type="match status" value="1"/>
</dbReference>
<accession>A0A914NMC5</accession>
<feature type="region of interest" description="Disordered" evidence="2">
    <location>
        <begin position="355"/>
        <end position="374"/>
    </location>
</feature>